<dbReference type="Proteomes" id="UP000188246">
    <property type="component" value="Chromosome"/>
</dbReference>
<evidence type="ECO:0000313" key="1">
    <source>
        <dbReference type="EMBL" id="AQP54114.1"/>
    </source>
</evidence>
<evidence type="ECO:0000313" key="2">
    <source>
        <dbReference type="Proteomes" id="UP000188246"/>
    </source>
</evidence>
<reference evidence="1 2" key="1">
    <citation type="journal article" date="2010" name="Int. J. Syst. Evol. Microbiol.">
        <title>Vagococcus penaei sp. nov., isolated from spoilage microbiota of cooked shrimp (Penaeus vannamei).</title>
        <authorList>
            <person name="Jaffres E."/>
            <person name="Prevost H."/>
            <person name="Rossero A."/>
            <person name="Joffraud J.J."/>
            <person name="Dousset X."/>
        </authorList>
    </citation>
    <scope>NUCLEOTIDE SEQUENCE [LARGE SCALE GENOMIC DNA]</scope>
    <source>
        <strain evidence="1 2">CD276</strain>
    </source>
</reference>
<dbReference type="EMBL" id="CP019609">
    <property type="protein sequence ID" value="AQP54114.1"/>
    <property type="molecule type" value="Genomic_DNA"/>
</dbReference>
<keyword evidence="2" id="KW-1185">Reference proteome</keyword>
<gene>
    <name evidence="1" type="ORF">BW732_07700</name>
</gene>
<dbReference type="InterPro" id="IPR047928">
    <property type="entry name" value="Perm_prefix_1"/>
</dbReference>
<name>A0A1Q2D6W1_9ENTE</name>
<dbReference type="OrthoDB" id="9815852at2"/>
<dbReference type="KEGG" id="vpi:BW732_07700"/>
<protein>
    <submittedName>
        <fullName evidence="1">Uncharacterized protein</fullName>
    </submittedName>
</protein>
<dbReference type="NCBIfam" id="NF038403">
    <property type="entry name" value="perm_prefix_1"/>
    <property type="match status" value="1"/>
</dbReference>
<organism evidence="1 2">
    <name type="scientific">Vagococcus penaei</name>
    <dbReference type="NCBI Taxonomy" id="633807"/>
    <lineage>
        <taxon>Bacteria</taxon>
        <taxon>Bacillati</taxon>
        <taxon>Bacillota</taxon>
        <taxon>Bacilli</taxon>
        <taxon>Lactobacillales</taxon>
        <taxon>Enterococcaceae</taxon>
        <taxon>Vagococcus</taxon>
    </lineage>
</organism>
<sequence>MNTIKNYVDAMFVNLPQTTELRQLKNDILANMEDKYLDLRENNVSDNEAVGQVISEFGNIDEILEELGILSEEHTTVKEESMNVPTFDEADVLAITEAKRAVAFKVGLGVIFCAMGVALLLISFSLSMVVIGFFGLAIGVSIGVVLFILAGFQNTKYETLPKPFVLTESAHSMLEGKQQAFEKSFIVSITSGVVICVLSILPVIIIGFQAPNEDTLLLWAAAFLVVLASLGIFLFTYSGVIHGTYQELLTKGLVSQPTEAELKQVKLSQTIDSIFWPLVTILFFVWGFFLPGGFAVSWIVFMIGGIMSQLWERY</sequence>
<proteinExistence type="predicted"/>
<accession>A0A1Q2D6W1</accession>
<dbReference type="RefSeq" id="WP_077276189.1">
    <property type="nucleotide sequence ID" value="NZ_CP019609.1"/>
</dbReference>
<dbReference type="AlphaFoldDB" id="A0A1Q2D6W1"/>
<dbReference type="STRING" id="633807.BW732_07700"/>